<dbReference type="PANTHER" id="PTHR37828:SF1">
    <property type="entry name" value="YCII-RELATED DOMAIN-CONTAINING PROTEIN"/>
    <property type="match status" value="1"/>
</dbReference>
<comment type="caution">
    <text evidence="3">The sequence shown here is derived from an EMBL/GenBank/DDBJ whole genome shotgun (WGS) entry which is preliminary data.</text>
</comment>
<dbReference type="InterPro" id="IPR011008">
    <property type="entry name" value="Dimeric_a/b-barrel"/>
</dbReference>
<organism evidence="3">
    <name type="scientific">Thermomicrobium roseum</name>
    <dbReference type="NCBI Taxonomy" id="500"/>
    <lineage>
        <taxon>Bacteria</taxon>
        <taxon>Pseudomonadati</taxon>
        <taxon>Thermomicrobiota</taxon>
        <taxon>Thermomicrobia</taxon>
        <taxon>Thermomicrobiales</taxon>
        <taxon>Thermomicrobiaceae</taxon>
        <taxon>Thermomicrobium</taxon>
    </lineage>
</organism>
<proteinExistence type="inferred from homology"/>
<sequence>MLWAAVIRYGNPEKIQEVRPVHRQYLRSLREQGKLWASGPFVDDSGALIIYEAETEEEARKLIEGDPFFEAGVFQEVQLKPWNIVFTPSSQ</sequence>
<feature type="domain" description="YCII-related" evidence="2">
    <location>
        <begin position="1"/>
        <end position="83"/>
    </location>
</feature>
<reference evidence="3" key="1">
    <citation type="journal article" date="2020" name="mSystems">
        <title>Genome- and Community-Level Interaction Insights into Carbon Utilization and Element Cycling Functions of Hydrothermarchaeota in Hydrothermal Sediment.</title>
        <authorList>
            <person name="Zhou Z."/>
            <person name="Liu Y."/>
            <person name="Xu W."/>
            <person name="Pan J."/>
            <person name="Luo Z.H."/>
            <person name="Li M."/>
        </authorList>
    </citation>
    <scope>NUCLEOTIDE SEQUENCE [LARGE SCALE GENOMIC DNA]</scope>
    <source>
        <strain evidence="3">SpSt-222</strain>
    </source>
</reference>
<name>A0A7C1XIU1_THERO</name>
<evidence type="ECO:0000256" key="1">
    <source>
        <dbReference type="ARBA" id="ARBA00007689"/>
    </source>
</evidence>
<evidence type="ECO:0000259" key="2">
    <source>
        <dbReference type="Pfam" id="PF03795"/>
    </source>
</evidence>
<evidence type="ECO:0000313" key="3">
    <source>
        <dbReference type="EMBL" id="HEF65289.1"/>
    </source>
</evidence>
<dbReference type="PANTHER" id="PTHR37828">
    <property type="entry name" value="GSR2449 PROTEIN"/>
    <property type="match status" value="1"/>
</dbReference>
<dbReference type="AlphaFoldDB" id="A0A7C1XIU1"/>
<dbReference type="InterPro" id="IPR005545">
    <property type="entry name" value="YCII"/>
</dbReference>
<accession>A0A7C1XIU1</accession>
<dbReference type="EMBL" id="DSJL01000011">
    <property type="protein sequence ID" value="HEF65289.1"/>
    <property type="molecule type" value="Genomic_DNA"/>
</dbReference>
<dbReference type="SUPFAM" id="SSF54909">
    <property type="entry name" value="Dimeric alpha+beta barrel"/>
    <property type="match status" value="1"/>
</dbReference>
<comment type="similarity">
    <text evidence="1">Belongs to the YciI family.</text>
</comment>
<dbReference type="Pfam" id="PF03795">
    <property type="entry name" value="YCII"/>
    <property type="match status" value="1"/>
</dbReference>
<protein>
    <recommendedName>
        <fullName evidence="2">YCII-related domain-containing protein</fullName>
    </recommendedName>
</protein>
<dbReference type="Gene3D" id="3.30.70.1060">
    <property type="entry name" value="Dimeric alpha+beta barrel"/>
    <property type="match status" value="1"/>
</dbReference>
<gene>
    <name evidence="3" type="ORF">ENP47_06805</name>
</gene>